<dbReference type="Proteomes" id="UP000199599">
    <property type="component" value="Unassembled WGS sequence"/>
</dbReference>
<name>A0A1I1SZD8_9LACO</name>
<dbReference type="EMBL" id="FOMN01000006">
    <property type="protein sequence ID" value="SFD51691.1"/>
    <property type="molecule type" value="Genomic_DNA"/>
</dbReference>
<sequence length="108" mass="12278">MNSSFGKYLKQLRLSNRLSMADVFDQTGITNSRLSKLEHDQITDPKISTICKLSKCYQVSVITMLNEAGMGSAKPVPLQHTSFLTSKELEVIQQIIDLFTKERWNIEV</sequence>
<gene>
    <name evidence="2" type="ORF">SAMN04487792_1219</name>
</gene>
<dbReference type="AlphaFoldDB" id="A0A1I1SZD8"/>
<protein>
    <submittedName>
        <fullName evidence="2">Transcriptional regulator, contains XRE-family HTH domain</fullName>
    </submittedName>
</protein>
<evidence type="ECO:0000313" key="2">
    <source>
        <dbReference type="EMBL" id="SFD51691.1"/>
    </source>
</evidence>
<dbReference type="SMART" id="SM00530">
    <property type="entry name" value="HTH_XRE"/>
    <property type="match status" value="1"/>
</dbReference>
<accession>A0A1I1SZD8</accession>
<dbReference type="STRING" id="1505723.SAMN04487792_1219"/>
<dbReference type="SUPFAM" id="SSF47413">
    <property type="entry name" value="lambda repressor-like DNA-binding domains"/>
    <property type="match status" value="1"/>
</dbReference>
<dbReference type="RefSeq" id="WP_090093480.1">
    <property type="nucleotide sequence ID" value="NZ_CBCRVU010000001.1"/>
</dbReference>
<dbReference type="InterPro" id="IPR001387">
    <property type="entry name" value="Cro/C1-type_HTH"/>
</dbReference>
<dbReference type="InterPro" id="IPR010982">
    <property type="entry name" value="Lambda_DNA-bd_dom_sf"/>
</dbReference>
<dbReference type="Gene3D" id="1.10.260.40">
    <property type="entry name" value="lambda repressor-like DNA-binding domains"/>
    <property type="match status" value="1"/>
</dbReference>
<evidence type="ECO:0000259" key="1">
    <source>
        <dbReference type="PROSITE" id="PS50943"/>
    </source>
</evidence>
<evidence type="ECO:0000313" key="3">
    <source>
        <dbReference type="Proteomes" id="UP000199599"/>
    </source>
</evidence>
<proteinExistence type="predicted"/>
<dbReference type="PROSITE" id="PS50943">
    <property type="entry name" value="HTH_CROC1"/>
    <property type="match status" value="1"/>
</dbReference>
<feature type="domain" description="HTH cro/C1-type" evidence="1">
    <location>
        <begin position="9"/>
        <end position="64"/>
    </location>
</feature>
<dbReference type="GO" id="GO:0003677">
    <property type="term" value="F:DNA binding"/>
    <property type="evidence" value="ECO:0007669"/>
    <property type="project" value="InterPro"/>
</dbReference>
<dbReference type="Pfam" id="PF01381">
    <property type="entry name" value="HTH_3"/>
    <property type="match status" value="1"/>
</dbReference>
<dbReference type="CDD" id="cd00093">
    <property type="entry name" value="HTH_XRE"/>
    <property type="match status" value="1"/>
</dbReference>
<organism evidence="2 3">
    <name type="scientific">Lactobacillus bombicola</name>
    <dbReference type="NCBI Taxonomy" id="1505723"/>
    <lineage>
        <taxon>Bacteria</taxon>
        <taxon>Bacillati</taxon>
        <taxon>Bacillota</taxon>
        <taxon>Bacilli</taxon>
        <taxon>Lactobacillales</taxon>
        <taxon>Lactobacillaceae</taxon>
        <taxon>Lactobacillus</taxon>
    </lineage>
</organism>
<reference evidence="3" key="1">
    <citation type="submission" date="2016-10" db="EMBL/GenBank/DDBJ databases">
        <authorList>
            <person name="Varghese N."/>
            <person name="Submissions S."/>
        </authorList>
    </citation>
    <scope>NUCLEOTIDE SEQUENCE [LARGE SCALE GENOMIC DNA]</scope>
    <source>
        <strain evidence="3">R-53102</strain>
    </source>
</reference>